<evidence type="ECO:0000259" key="3">
    <source>
        <dbReference type="PROSITE" id="PS50203"/>
    </source>
</evidence>
<dbReference type="InterPro" id="IPR001300">
    <property type="entry name" value="Peptidase_C2_calpain_cat"/>
</dbReference>
<feature type="compositionally biased region" description="Basic and acidic residues" evidence="2">
    <location>
        <begin position="1095"/>
        <end position="1110"/>
    </location>
</feature>
<name>A0A669P872_PHACC</name>
<accession>A0A669P872</accession>
<feature type="compositionally biased region" description="Basic and acidic residues" evidence="2">
    <location>
        <begin position="1301"/>
        <end position="1311"/>
    </location>
</feature>
<dbReference type="PANTHER" id="PTHR46298:SF1">
    <property type="entry name" value="ANDROGLOBIN"/>
    <property type="match status" value="1"/>
</dbReference>
<evidence type="ECO:0000313" key="6">
    <source>
        <dbReference type="Proteomes" id="UP000472261"/>
    </source>
</evidence>
<dbReference type="InterPro" id="IPR053033">
    <property type="entry name" value="Androglobin-like"/>
</dbReference>
<dbReference type="InterPro" id="IPR054094">
    <property type="entry name" value="Androglobin_IV"/>
</dbReference>
<feature type="compositionally biased region" description="Basic residues" evidence="2">
    <location>
        <begin position="1312"/>
        <end position="1323"/>
    </location>
</feature>
<dbReference type="InterPro" id="IPR054095">
    <property type="entry name" value="Androglobin_V"/>
</dbReference>
<dbReference type="InterPro" id="IPR054093">
    <property type="entry name" value="Androglobin_II"/>
</dbReference>
<evidence type="ECO:0000256" key="1">
    <source>
        <dbReference type="PROSITE-ProRule" id="PRU00239"/>
    </source>
</evidence>
<keyword evidence="6" id="KW-1185">Reference proteome</keyword>
<dbReference type="PANTHER" id="PTHR46298">
    <property type="entry name" value="ANDROGLOBIN"/>
    <property type="match status" value="1"/>
</dbReference>
<feature type="region of interest" description="Disordered" evidence="2">
    <location>
        <begin position="1074"/>
        <end position="1110"/>
    </location>
</feature>
<protein>
    <submittedName>
        <fullName evidence="5">Androglobin</fullName>
    </submittedName>
</protein>
<dbReference type="Pfam" id="PF22068">
    <property type="entry name" value="Androglobin_II"/>
    <property type="match status" value="1"/>
</dbReference>
<dbReference type="GO" id="GO:0006508">
    <property type="term" value="P:proteolysis"/>
    <property type="evidence" value="ECO:0007669"/>
    <property type="project" value="InterPro"/>
</dbReference>
<reference evidence="5" key="2">
    <citation type="submission" date="2025-09" db="UniProtKB">
        <authorList>
            <consortium name="Ensembl"/>
        </authorList>
    </citation>
    <scope>IDENTIFICATION</scope>
</reference>
<dbReference type="InterPro" id="IPR057249">
    <property type="entry name" value="Globin_CP_ADGB"/>
</dbReference>
<dbReference type="PROSITE" id="PS50203">
    <property type="entry name" value="CALPAIN_CAT"/>
    <property type="match status" value="1"/>
</dbReference>
<feature type="compositionally biased region" description="Polar residues" evidence="2">
    <location>
        <begin position="344"/>
        <end position="354"/>
    </location>
</feature>
<dbReference type="PROSITE" id="PS52042">
    <property type="entry name" value="GLOBIN_CP_ADGB"/>
    <property type="match status" value="1"/>
</dbReference>
<feature type="region of interest" description="Disordered" evidence="2">
    <location>
        <begin position="1296"/>
        <end position="1323"/>
    </location>
</feature>
<dbReference type="OMA" id="DMYKEMR"/>
<dbReference type="GO" id="GO:0004198">
    <property type="term" value="F:calcium-dependent cysteine-type endopeptidase activity"/>
    <property type="evidence" value="ECO:0007669"/>
    <property type="project" value="InterPro"/>
</dbReference>
<feature type="region of interest" description="Disordered" evidence="2">
    <location>
        <begin position="279"/>
        <end position="354"/>
    </location>
</feature>
<proteinExistence type="predicted"/>
<reference evidence="5" key="1">
    <citation type="submission" date="2025-08" db="UniProtKB">
        <authorList>
            <consortium name="Ensembl"/>
        </authorList>
    </citation>
    <scope>IDENTIFICATION</scope>
</reference>
<dbReference type="Pfam" id="PF22069">
    <property type="entry name" value="Androglobin_IV"/>
    <property type="match status" value="1"/>
</dbReference>
<evidence type="ECO:0000259" key="4">
    <source>
        <dbReference type="PROSITE" id="PS52042"/>
    </source>
</evidence>
<organism evidence="5 6">
    <name type="scientific">Phasianus colchicus</name>
    <name type="common">Common pheasant</name>
    <dbReference type="NCBI Taxonomy" id="9054"/>
    <lineage>
        <taxon>Eukaryota</taxon>
        <taxon>Metazoa</taxon>
        <taxon>Chordata</taxon>
        <taxon>Craniata</taxon>
        <taxon>Vertebrata</taxon>
        <taxon>Euteleostomi</taxon>
        <taxon>Archelosauria</taxon>
        <taxon>Archosauria</taxon>
        <taxon>Dinosauria</taxon>
        <taxon>Saurischia</taxon>
        <taxon>Theropoda</taxon>
        <taxon>Coelurosauria</taxon>
        <taxon>Aves</taxon>
        <taxon>Neognathae</taxon>
        <taxon>Galloanserae</taxon>
        <taxon>Galliformes</taxon>
        <taxon>Phasianidae</taxon>
        <taxon>Phasianinae</taxon>
        <taxon>Phasianus</taxon>
    </lineage>
</organism>
<comment type="caution">
    <text evidence="1">Lacks conserved residue(s) required for the propagation of feature annotation.</text>
</comment>
<dbReference type="SUPFAM" id="SSF54001">
    <property type="entry name" value="Cysteine proteinases"/>
    <property type="match status" value="1"/>
</dbReference>
<dbReference type="Proteomes" id="UP000472261">
    <property type="component" value="Unplaced"/>
</dbReference>
<dbReference type="Pfam" id="PF22070">
    <property type="entry name" value="Androglobin_V"/>
    <property type="match status" value="1"/>
</dbReference>
<evidence type="ECO:0000313" key="5">
    <source>
        <dbReference type="Ensembl" id="ENSPCLP00000003769.1"/>
    </source>
</evidence>
<dbReference type="Ensembl" id="ENSPCLT00000005284.1">
    <property type="protein sequence ID" value="ENSPCLP00000003769.1"/>
    <property type="gene ID" value="ENSPCLG00000003296.1"/>
</dbReference>
<evidence type="ECO:0000256" key="2">
    <source>
        <dbReference type="SAM" id="MobiDB-lite"/>
    </source>
</evidence>
<dbReference type="PROSITE" id="PS50096">
    <property type="entry name" value="IQ"/>
    <property type="match status" value="1"/>
</dbReference>
<dbReference type="InterPro" id="IPR038765">
    <property type="entry name" value="Papain-like_cys_pep_sf"/>
</dbReference>
<feature type="compositionally biased region" description="Basic and acidic residues" evidence="2">
    <location>
        <begin position="303"/>
        <end position="337"/>
    </location>
</feature>
<dbReference type="CDD" id="cd22307">
    <property type="entry name" value="Adgb_C_mid-like"/>
    <property type="match status" value="1"/>
</dbReference>
<sequence length="1323" mass="152233">MKQQKRKKEEINQQNSHFAVPIYHVGASRFSIWPEWNEADINAEKWDSGKVGKEKEKAGKSPISLVFDDPDGKIELPASLKVHSWKRPQEFSTPVVVKDEISCDLFSANEHLFCSELMRWIISEICALWKISNEKALSIGTSTLFWRPWEHIYPFTKTTKGHMPLYNSYGKYVVKLYWMGCWRKITVDDTMPFSEEGNLLLPATTCQTELWPMLLSKAIIKLANTRYVLKRELEEFTVLHALTGWIPEVIPLQLGYLDKVWDLLKTIVPEFKWTDENTSQANIKPKQTKASVLKNEISPVNKQPDKPEKAEKSDKEKAEQKETGKKKNRDGEKEKNKSALHASEASTEVQCSPQSLAESKCSSVPTQPEMAVYAGCIPLHSSEEKIFSLVQMTDSSEKMRQYGLSQVYSHPVLVTRTRSCSLEAAKQPALPVAPWKLVRQKKTTVAKSEPQDFFFYLKYIIYIFCLPRNLYVFHKPHTYAYNYQKTDFKSTDDRVSYYLLVDSLTPVEILVSFSALVCWDDSGGKASSSISKARLKVEHFSWKCVTPGELVLKMHTYATKATVLNLPVGRHVLLFTVSSAVGHHIHLCSTVPCVFGEEDAVMRNLEKESYRFIGQAITILKAIGNVINNFSSKPKLSVALKDLELTHCPPGIHGTEMAEEHFKVKLCSVNTYLEASCEVNSLSSWKKRIPTSEEEGAALKLQAIWRGTYVRKVLNSRKPGVSFFKNVTPFNFLWHFIEMFKRNSNSIKSFPCYEDEWCKISFADYDVTYFDQPPNIWFVVFREIFFVPEEMLIVPKMYTTIPSCRLHVIDNDTLEEMPHVFLKVAPHIYPKNKKGYTFMAEARTGDQSLTAGRWRLRLISSHSPLPFLSREAVNNVYSTKEIKEYYIPNDKCVMFRYSVKVTESHIATVQVQTSKSDVFIKLQVLDNEEEIVNVTGKGHAVIPAFNFLSNETLLSSRSSKSQIIRGIGKKESESGFKRSRHVSAPKDTKSSFKKGISQERLSVLEEESFPLENFENNQGSPQQPHRYIIQALVLYNSWPLTESQILFVQSLKETEKTELKALGEKHEEHSFPLKLNHFEGQRSASIPKSTKKTKDKATEKTEREKSNKEKGSLMSLVFQPEFQQDAINKPYWILRLVSEQREMGILEVKRDTQRADEIRAMKQAWEAAEPGRAVKVIRVQSALPMEQKKWEPIDLSPYMRKTTSESMLRNESIIQQQEKCKVEKINHFRQLRELALEQREMDQHARALLKQNLLEMYENLQVDEMRGRIHKIREAYRSKLLNAELRKREELAAHEAALQTEQEKKSQDARQKKQGKGLGKKKQ</sequence>
<dbReference type="Pfam" id="PF00648">
    <property type="entry name" value="Peptidase_C2"/>
    <property type="match status" value="1"/>
</dbReference>
<feature type="domain" description="Calpain catalytic" evidence="3">
    <location>
        <begin position="61"/>
        <end position="261"/>
    </location>
</feature>
<feature type="domain" description="Globin" evidence="4">
    <location>
        <begin position="586"/>
        <end position="787"/>
    </location>
</feature>